<protein>
    <submittedName>
        <fullName evidence="1">Unannotated protein</fullName>
    </submittedName>
</protein>
<reference evidence="1" key="1">
    <citation type="submission" date="2020-05" db="EMBL/GenBank/DDBJ databases">
        <authorList>
            <person name="Chiriac C."/>
            <person name="Salcher M."/>
            <person name="Ghai R."/>
            <person name="Kavagutti S V."/>
        </authorList>
    </citation>
    <scope>NUCLEOTIDE SEQUENCE</scope>
</reference>
<name>A0A6J7CQ71_9ZZZZ</name>
<gene>
    <name evidence="1" type="ORF">UFOPK3401_00042</name>
</gene>
<organism evidence="1">
    <name type="scientific">freshwater metagenome</name>
    <dbReference type="NCBI Taxonomy" id="449393"/>
    <lineage>
        <taxon>unclassified sequences</taxon>
        <taxon>metagenomes</taxon>
        <taxon>ecological metagenomes</taxon>
    </lineage>
</organism>
<accession>A0A6J7CQ71</accession>
<proteinExistence type="predicted"/>
<dbReference type="AlphaFoldDB" id="A0A6J7CQ71"/>
<dbReference type="EMBL" id="CAFBLM010000001">
    <property type="protein sequence ID" value="CAB4857173.1"/>
    <property type="molecule type" value="Genomic_DNA"/>
</dbReference>
<sequence length="31" mass="3168">MFLVKEGGTAGVASRPSGSLFCANRKATDVP</sequence>
<evidence type="ECO:0000313" key="1">
    <source>
        <dbReference type="EMBL" id="CAB4857173.1"/>
    </source>
</evidence>